<sequence>MMSKQIRFETLTEQQLASPTLQSTPLDGRIRIEWGRDDSYTMVCDDEDSRKSFNRHSDTVIGVLPLKGSKQVFLTIGLDHVIQLSAFSGRSLHSMSDHSDRIFGVIEIAKDRLLSASLDGTVRIWNLRSGSLVCTIDAKITSLSAIQMFANSEHLAISDGKGVSIWSFTGKKIAVMQGLKSRIIGVSTLQNGSWMVQSEKQHPSIWSATGKFLHRFKFDFDFADDMHEVDSERLLIRQPGKSLGLWHVEGELISEHLPDDDIVAAFDNLKQGHQTRERYIEQRPEVIDFPHVRNPLGNSDSVFTARAELEQQKLDLDAKAERRMFWDFFNRPLFTPIRTALKQPIKEAREQLEILAGVREASEQQQQLRQSKRKGASIWSWVFLVLAVVAAGVGYLFFLDNALVMDLIRQQQPELVDRLGRNANLALAVGAAGIGGACLLLSLVMLIRNRIHRGHQLKQEANLEVVDCLAPQFDGLIGAIKDYRQGLLNNIPVVKDMSALSPNKVMETMDRHINDTIEAMAMEECGLEREDIVYTNHESIVLSDWALIQDLDKRAQVKSKLNYGNERSFWSSGSDGILFAVQYIQYIFLTEDKVDVFTTYYDFISGKCIGKEANAFYYKDVTNIAKRNVERGGQSTVNEKEISVTEIALYVASGERIRLTILNEDSVSAIAASAKDNENITMVDRIEKLEQERQNILDDQTISETERQEELDMNAAEMADLKTQNVAQNVQKTASKADETVKNIRIQLRDHKQSGKHDEAHIDAPIS</sequence>
<protein>
    <submittedName>
        <fullName evidence="7">Nucleoporin Nup120/160</fullName>
    </submittedName>
</protein>
<dbReference type="PROSITE" id="PS50082">
    <property type="entry name" value="WD_REPEATS_2"/>
    <property type="match status" value="1"/>
</dbReference>
<dbReference type="SUPFAM" id="SSF50978">
    <property type="entry name" value="WD40 repeat-like"/>
    <property type="match status" value="1"/>
</dbReference>
<dbReference type="OrthoDB" id="218695at2"/>
<feature type="repeat" description="WD" evidence="3">
    <location>
        <begin position="95"/>
        <end position="135"/>
    </location>
</feature>
<evidence type="ECO:0000256" key="3">
    <source>
        <dbReference type="PROSITE-ProRule" id="PRU00221"/>
    </source>
</evidence>
<dbReference type="InterPro" id="IPR036322">
    <property type="entry name" value="WD40_repeat_dom_sf"/>
</dbReference>
<organism evidence="7 8">
    <name type="scientific">Ferrimonas sediminum</name>
    <dbReference type="NCBI Taxonomy" id="718193"/>
    <lineage>
        <taxon>Bacteria</taxon>
        <taxon>Pseudomonadati</taxon>
        <taxon>Pseudomonadota</taxon>
        <taxon>Gammaproteobacteria</taxon>
        <taxon>Alteromonadales</taxon>
        <taxon>Ferrimonadaceae</taxon>
        <taxon>Ferrimonas</taxon>
    </lineage>
</organism>
<feature type="region of interest" description="Disordered" evidence="5">
    <location>
        <begin position="748"/>
        <end position="767"/>
    </location>
</feature>
<dbReference type="InterPro" id="IPR015943">
    <property type="entry name" value="WD40/YVTN_repeat-like_dom_sf"/>
</dbReference>
<keyword evidence="8" id="KW-1185">Reference proteome</keyword>
<evidence type="ECO:0000313" key="8">
    <source>
        <dbReference type="Proteomes" id="UP000199527"/>
    </source>
</evidence>
<dbReference type="InterPro" id="IPR019775">
    <property type="entry name" value="WD40_repeat_CS"/>
</dbReference>
<keyword evidence="6" id="KW-0812">Transmembrane</keyword>
<dbReference type="PROSITE" id="PS00678">
    <property type="entry name" value="WD_REPEATS_1"/>
    <property type="match status" value="1"/>
</dbReference>
<feature type="transmembrane region" description="Helical" evidence="6">
    <location>
        <begin position="425"/>
        <end position="447"/>
    </location>
</feature>
<evidence type="ECO:0000313" key="7">
    <source>
        <dbReference type="EMBL" id="SDJ23178.1"/>
    </source>
</evidence>
<evidence type="ECO:0000256" key="5">
    <source>
        <dbReference type="SAM" id="MobiDB-lite"/>
    </source>
</evidence>
<evidence type="ECO:0000256" key="2">
    <source>
        <dbReference type="ARBA" id="ARBA00022737"/>
    </source>
</evidence>
<evidence type="ECO:0000256" key="4">
    <source>
        <dbReference type="SAM" id="Coils"/>
    </source>
</evidence>
<dbReference type="InterPro" id="IPR001680">
    <property type="entry name" value="WD40_rpt"/>
</dbReference>
<keyword evidence="6" id="KW-1133">Transmembrane helix</keyword>
<keyword evidence="6" id="KW-0472">Membrane</keyword>
<keyword evidence="2" id="KW-0677">Repeat</keyword>
<dbReference type="RefSeq" id="WP_143026597.1">
    <property type="nucleotide sequence ID" value="NZ_FNEM01000006.1"/>
</dbReference>
<proteinExistence type="predicted"/>
<evidence type="ECO:0000256" key="6">
    <source>
        <dbReference type="SAM" id="Phobius"/>
    </source>
</evidence>
<feature type="transmembrane region" description="Helical" evidence="6">
    <location>
        <begin position="378"/>
        <end position="398"/>
    </location>
</feature>
<dbReference type="AlphaFoldDB" id="A0A1G8S1R9"/>
<evidence type="ECO:0000256" key="1">
    <source>
        <dbReference type="ARBA" id="ARBA00022574"/>
    </source>
</evidence>
<keyword evidence="1 3" id="KW-0853">WD repeat</keyword>
<gene>
    <name evidence="7" type="ORF">SAMN04488540_10647</name>
</gene>
<accession>A0A1G8S1R9</accession>
<keyword evidence="4" id="KW-0175">Coiled coil</keyword>
<dbReference type="Proteomes" id="UP000199527">
    <property type="component" value="Unassembled WGS sequence"/>
</dbReference>
<dbReference type="SMART" id="SM00320">
    <property type="entry name" value="WD40"/>
    <property type="match status" value="3"/>
</dbReference>
<reference evidence="8" key="1">
    <citation type="submission" date="2016-10" db="EMBL/GenBank/DDBJ databases">
        <authorList>
            <person name="Varghese N."/>
            <person name="Submissions S."/>
        </authorList>
    </citation>
    <scope>NUCLEOTIDE SEQUENCE [LARGE SCALE GENOMIC DNA]</scope>
    <source>
        <strain evidence="8">DSM 23317</strain>
    </source>
</reference>
<dbReference type="EMBL" id="FNEM01000006">
    <property type="protein sequence ID" value="SDJ23178.1"/>
    <property type="molecule type" value="Genomic_DNA"/>
</dbReference>
<feature type="coiled-coil region" evidence="4">
    <location>
        <begin position="679"/>
        <end position="706"/>
    </location>
</feature>
<dbReference type="Gene3D" id="2.130.10.10">
    <property type="entry name" value="YVTN repeat-like/Quinoprotein amine dehydrogenase"/>
    <property type="match status" value="1"/>
</dbReference>
<name>A0A1G8S1R9_9GAMM</name>